<accession>A0A850GWG9</accession>
<dbReference type="InterPro" id="IPR008988">
    <property type="entry name" value="Transcriptional_repressor_C"/>
</dbReference>
<dbReference type="CDD" id="cd16442">
    <property type="entry name" value="BPL"/>
    <property type="match status" value="1"/>
</dbReference>
<keyword evidence="1 3" id="KW-0436">Ligase</keyword>
<dbReference type="Gene3D" id="3.30.930.10">
    <property type="entry name" value="Bira Bifunctional Protein, Domain 2"/>
    <property type="match status" value="1"/>
</dbReference>
<protein>
    <submittedName>
        <fullName evidence="3">Biotin--[acetyl-CoA-carboxylase] ligase</fullName>
        <ecNumber evidence="3">6.3.4.15</ecNumber>
    </submittedName>
</protein>
<evidence type="ECO:0000313" key="3">
    <source>
        <dbReference type="EMBL" id="NVD43881.1"/>
    </source>
</evidence>
<dbReference type="GO" id="GO:0004077">
    <property type="term" value="F:biotin--[biotin carboxyl-carrier protein] ligase activity"/>
    <property type="evidence" value="ECO:0007669"/>
    <property type="project" value="UniProtKB-EC"/>
</dbReference>
<reference evidence="3 4" key="1">
    <citation type="submission" date="2020-06" db="EMBL/GenBank/DDBJ databases">
        <title>Altererythrobacter sp. HHU K3-1.</title>
        <authorList>
            <person name="Zhang D."/>
            <person name="Xue H."/>
        </authorList>
    </citation>
    <scope>NUCLEOTIDE SEQUENCE [LARGE SCALE GENOMIC DNA]</scope>
    <source>
        <strain evidence="3 4">HHU K3-1</strain>
    </source>
</reference>
<dbReference type="PANTHER" id="PTHR12835:SF5">
    <property type="entry name" value="BIOTIN--PROTEIN LIGASE"/>
    <property type="match status" value="1"/>
</dbReference>
<dbReference type="Pfam" id="PF03099">
    <property type="entry name" value="BPL_LplA_LipB"/>
    <property type="match status" value="1"/>
</dbReference>
<dbReference type="EMBL" id="JABWGV010000001">
    <property type="protein sequence ID" value="NVD43881.1"/>
    <property type="molecule type" value="Genomic_DNA"/>
</dbReference>
<dbReference type="PROSITE" id="PS51733">
    <property type="entry name" value="BPL_LPL_CATALYTIC"/>
    <property type="match status" value="1"/>
</dbReference>
<evidence type="ECO:0000256" key="1">
    <source>
        <dbReference type="ARBA" id="ARBA00022598"/>
    </source>
</evidence>
<dbReference type="AlphaFoldDB" id="A0A850GWG9"/>
<dbReference type="Gene3D" id="2.30.30.100">
    <property type="match status" value="1"/>
</dbReference>
<sequence length="243" mass="26473">MLHGEPVIETLAKTGSTNSDLLTRISRGEEVGEGFWLRAERQSSGRGRLGRQWEGEKGNLYCSTVVRVLPSDPPPQTLTYAVSLSVFETLQDLIADKSGLSLKWPNDVLFEGAKVAGILLERQGDTIVAGIGVNIVHAPQIAGRKTVSLREIGTLEEPNASVFIEKLAQNFAPRVSEWRSDPRAVMREWQTRSHEPGAPLLVSNPDGSRQAGNFAGLENDGALRLRMPDGSFTRVYAGDVTPV</sequence>
<dbReference type="InterPro" id="IPR045864">
    <property type="entry name" value="aa-tRNA-synth_II/BPL/LPL"/>
</dbReference>
<dbReference type="Proteomes" id="UP000561438">
    <property type="component" value="Unassembled WGS sequence"/>
</dbReference>
<dbReference type="SUPFAM" id="SSF50037">
    <property type="entry name" value="C-terminal domain of transcriptional repressors"/>
    <property type="match status" value="1"/>
</dbReference>
<dbReference type="InterPro" id="IPR004408">
    <property type="entry name" value="Biotin_CoA_COase_ligase"/>
</dbReference>
<evidence type="ECO:0000313" key="4">
    <source>
        <dbReference type="Proteomes" id="UP000561438"/>
    </source>
</evidence>
<dbReference type="EC" id="6.3.4.15" evidence="3"/>
<comment type="caution">
    <text evidence="3">The sequence shown here is derived from an EMBL/GenBank/DDBJ whole genome shotgun (WGS) entry which is preliminary data.</text>
</comment>
<gene>
    <name evidence="3" type="ORF">HUV48_02475</name>
</gene>
<proteinExistence type="predicted"/>
<feature type="domain" description="BPL/LPL catalytic" evidence="2">
    <location>
        <begin position="1"/>
        <end position="179"/>
    </location>
</feature>
<dbReference type="NCBIfam" id="TIGR00121">
    <property type="entry name" value="birA_ligase"/>
    <property type="match status" value="1"/>
</dbReference>
<organism evidence="3 4">
    <name type="scientific">Qipengyuania atrilutea</name>
    <dbReference type="NCBI Taxonomy" id="2744473"/>
    <lineage>
        <taxon>Bacteria</taxon>
        <taxon>Pseudomonadati</taxon>
        <taxon>Pseudomonadota</taxon>
        <taxon>Alphaproteobacteria</taxon>
        <taxon>Sphingomonadales</taxon>
        <taxon>Erythrobacteraceae</taxon>
        <taxon>Qipengyuania</taxon>
    </lineage>
</organism>
<dbReference type="InterPro" id="IPR004143">
    <property type="entry name" value="BPL_LPL_catalytic"/>
</dbReference>
<dbReference type="PANTHER" id="PTHR12835">
    <property type="entry name" value="BIOTIN PROTEIN LIGASE"/>
    <property type="match status" value="1"/>
</dbReference>
<keyword evidence="4" id="KW-1185">Reference proteome</keyword>
<dbReference type="RefSeq" id="WP_176266177.1">
    <property type="nucleotide sequence ID" value="NZ_JABWGV010000001.1"/>
</dbReference>
<dbReference type="SUPFAM" id="SSF55681">
    <property type="entry name" value="Class II aaRS and biotin synthetases"/>
    <property type="match status" value="1"/>
</dbReference>
<evidence type="ECO:0000259" key="2">
    <source>
        <dbReference type="PROSITE" id="PS51733"/>
    </source>
</evidence>
<dbReference type="GO" id="GO:0005737">
    <property type="term" value="C:cytoplasm"/>
    <property type="evidence" value="ECO:0007669"/>
    <property type="project" value="TreeGrafter"/>
</dbReference>
<name>A0A850GWG9_9SPHN</name>